<dbReference type="InterPro" id="IPR036397">
    <property type="entry name" value="RNaseH_sf"/>
</dbReference>
<accession>A0A397FFZ3</accession>
<evidence type="ECO:0000313" key="1">
    <source>
        <dbReference type="EMBL" id="RHZ19868.1"/>
    </source>
</evidence>
<gene>
    <name evidence="1" type="ORF">DYB31_011650</name>
</gene>
<dbReference type="PANTHER" id="PTHR47169">
    <property type="entry name" value="OS01G0541250 PROTEIN"/>
    <property type="match status" value="1"/>
</dbReference>
<name>A0A397FFZ3_APHAT</name>
<protein>
    <submittedName>
        <fullName evidence="1">Uncharacterized protein</fullName>
    </submittedName>
</protein>
<dbReference type="Gene3D" id="3.30.420.10">
    <property type="entry name" value="Ribonuclease H-like superfamily/Ribonuclease H"/>
    <property type="match status" value="1"/>
</dbReference>
<dbReference type="PANTHER" id="PTHR47169:SF2">
    <property type="entry name" value="OS01G0541250 PROTEIN"/>
    <property type="match status" value="1"/>
</dbReference>
<dbReference type="EMBL" id="QUTE01009252">
    <property type="protein sequence ID" value="RHZ19868.1"/>
    <property type="molecule type" value="Genomic_DNA"/>
</dbReference>
<comment type="caution">
    <text evidence="1">The sequence shown here is derived from an EMBL/GenBank/DDBJ whole genome shotgun (WGS) entry which is preliminary data.</text>
</comment>
<organism evidence="1 2">
    <name type="scientific">Aphanomyces astaci</name>
    <name type="common">Crayfish plague agent</name>
    <dbReference type="NCBI Taxonomy" id="112090"/>
    <lineage>
        <taxon>Eukaryota</taxon>
        <taxon>Sar</taxon>
        <taxon>Stramenopiles</taxon>
        <taxon>Oomycota</taxon>
        <taxon>Saprolegniomycetes</taxon>
        <taxon>Saprolegniales</taxon>
        <taxon>Verrucalvaceae</taxon>
        <taxon>Aphanomyces</taxon>
    </lineage>
</organism>
<evidence type="ECO:0000313" key="2">
    <source>
        <dbReference type="Proteomes" id="UP000266196"/>
    </source>
</evidence>
<dbReference type="GO" id="GO:0003676">
    <property type="term" value="F:nucleic acid binding"/>
    <property type="evidence" value="ECO:0007669"/>
    <property type="project" value="InterPro"/>
</dbReference>
<sequence>MPQGPSRSRPTSVADFSTRRKLSNDERVAAYQLLLERTIGVRSAIDIKTAIKAVPHEGRQTLRSTAALSGIPKTAILRHMKEPHGLAARTSQLKPLLTDDNMLERLWFAVSFKQIFDGKIGIWPFVEEVAAVRSSKNRPKGTLELAPQSVNADGYQDMVMNEVVPEIQVKMPRGVVVKLQLDNASPHRCVTTELIAHHGVDSIEVANQPPNVLDLEFYKSVQSLQQQKVARSIGELIAAVEEAFYELPVTILGKTVITLQKVMELSMGCSGGNTYTMPHMSKNARIKDLPSFNVECDATIYAGALDSLNCQNQV</sequence>
<dbReference type="Proteomes" id="UP000266196">
    <property type="component" value="Unassembled WGS sequence"/>
</dbReference>
<reference evidence="1 2" key="1">
    <citation type="submission" date="2018-08" db="EMBL/GenBank/DDBJ databases">
        <title>Aphanomyces genome sequencing and annotation.</title>
        <authorList>
            <person name="Minardi D."/>
            <person name="Oidtmann B."/>
            <person name="Van Der Giezen M."/>
            <person name="Studholme D.J."/>
        </authorList>
    </citation>
    <scope>NUCLEOTIDE SEQUENCE [LARGE SCALE GENOMIC DNA]</scope>
    <source>
        <strain evidence="1 2">197901</strain>
    </source>
</reference>
<proteinExistence type="predicted"/>
<dbReference type="AlphaFoldDB" id="A0A397FFZ3"/>
<dbReference type="VEuPathDB" id="FungiDB:H257_05235"/>